<dbReference type="PANTHER" id="PTHR12603:SF0">
    <property type="entry name" value="CCR4-NOT TRANSCRIPTION COMPLEX SUBUNIT 4"/>
    <property type="match status" value="1"/>
</dbReference>
<evidence type="ECO:0000256" key="2">
    <source>
        <dbReference type="SAM" id="MobiDB-lite"/>
    </source>
</evidence>
<sequence length="1491" mass="156778">MNGDRVLRAQLGTTKYCSAWLRHETCTNRQCMFLHELAEEEDSYTRQDLSSINGINAQKPIPSAAGSSRSASRQQSHPSPAPAAAQPMIRSSSKDGSDHGDGPALPATANWARNPQVRSRRGSHATSGAAPSPAISNALPVTAESAIEDEPPADVPAPVPGPSTAAPALAPAPAPAPPSAPTPVPAAAAPVTRTKSAKTPAERAKRTTQDTLKSLLKSLEGCSLAWPKTSAEQDDNSKYPPLFDSRGGERRRAMRESEAASTTGDQLTASVREPSEGEPESSGSLALGGEPEDRDHVRDTHGFDPRRTAQPPIQRGSGDGFFGQAVGSGMAQSTTNLGSIGTASRTMTPQQQSFMRPPTGFVEHLAAQTNTLFQGQGHNRQGSRFSFANDNRDAASSTSVKLTGNPRIMAQQSSMMPSSFQHQAGNQYYGSSMPPPPPGLKSTGTPPGMFGQHGFGLTAFGGASKDNDLMQQLINRNRGAGAQAHDSGKREYTFSFNPNQYPPSNSSTPAPASNHLGSLFASQPGAFQDMGSKQKKKGKKHRNANTSSSGGSGIVDLADPSILQARMQSHQQSLQHQQQTLQQQSNGGLGPGVFGGQSQEDDLLSLEEFRPSIDALVADEPIDVNLRHPPGGFEIFGRTGTPSAPPGLPIPPSVQHSPAISHASLHTVNFGRQTPSVASPKVSSKAATSAAPSPLISKRTITPSASEAKNIIKALAAESGLSKEIAKAKTPKIVTLQDEDFPALNSPKASAVATPLATPKPTPGKASSSKKLTGEIAPEKSAKKTKKEEKKERKEREKAERAERLEREKAEKAEKERLRAEEREKEKEKAAAAAASAKAAPVKVLETSSTATAPKASEKPPASTADKKNDKRPVPGILNIAAATKVSQIRNLEAPSASTKSATTEKDSAFPALPTPTPASVSSPLSRAAPKTLRLVATPKTETPSTPVMGGGPSLPPPSARSSAAASAHRPETPASELISDSASIISASISASRTNSPPPSSRIGSAPTRTTTKSQQRKQRKELTKKESAVLAAQPVKPEPEVEIGPIIGRKKKQKKEKEKPVAAPTTAKSTSEPPAASPAPPTKETKESKEVKEVKEESSTYRSTANETTTLTGEPTHKNRYDSTTPDGSSQQSAAVPREGPLPHEILQSLHDSGLVPENLEKLAFFQPATVPLDRWKNDINAAGLWELAAKNTMTPTKNMVTEEDQAILLSGKPVRKVVDGVRILITPNGDCVRNLTADEEERFLELQNEIAEESASPASFVSARHETGSGFSLVKGRAVPNGPPSYFPQGKGAFPSDPVNKIQREEAIYYINQYVLPRLNLNSRDMSFPKAISNWTGQGGSGNAGQQQAQANAAAAANLGAMAPWLYGAGGPGMPGQGAHDMADAVAPELSYPGPVGAFAEAGSSPGGFASYLEGGIDGEQNQRHVPPGAGGPAGPFGNVPLMSLEDAEQALSAARKEAEKLERSFVSLVKKNRKLLLSSGTGLGGHH</sequence>
<feature type="compositionally biased region" description="Low complexity" evidence="2">
    <location>
        <begin position="568"/>
        <end position="585"/>
    </location>
</feature>
<feature type="compositionally biased region" description="Basic and acidic residues" evidence="2">
    <location>
        <begin position="246"/>
        <end position="258"/>
    </location>
</feature>
<feature type="compositionally biased region" description="Low complexity" evidence="2">
    <location>
        <begin position="674"/>
        <end position="694"/>
    </location>
</feature>
<feature type="compositionally biased region" description="Polar residues" evidence="2">
    <location>
        <begin position="1124"/>
        <end position="1136"/>
    </location>
</feature>
<feature type="compositionally biased region" description="Basic and acidic residues" evidence="2">
    <location>
        <begin position="1085"/>
        <end position="1101"/>
    </location>
</feature>
<feature type="region of interest" description="Disordered" evidence="2">
    <location>
        <begin position="421"/>
        <end position="445"/>
    </location>
</feature>
<name>A0AA40D9E1_9PEZI</name>
<evidence type="ECO:0000256" key="1">
    <source>
        <dbReference type="SAM" id="Coils"/>
    </source>
</evidence>
<feature type="compositionally biased region" description="Low complexity" evidence="2">
    <location>
        <begin position="975"/>
        <end position="993"/>
    </location>
</feature>
<reference evidence="3" key="1">
    <citation type="submission" date="2023-06" db="EMBL/GenBank/DDBJ databases">
        <title>Genome-scale phylogeny and comparative genomics of the fungal order Sordariales.</title>
        <authorList>
            <consortium name="Lawrence Berkeley National Laboratory"/>
            <person name="Hensen N."/>
            <person name="Bonometti L."/>
            <person name="Westerberg I."/>
            <person name="Brannstrom I.O."/>
            <person name="Guillou S."/>
            <person name="Cros-Aarteil S."/>
            <person name="Calhoun S."/>
            <person name="Haridas S."/>
            <person name="Kuo A."/>
            <person name="Mondo S."/>
            <person name="Pangilinan J."/>
            <person name="Riley R."/>
            <person name="Labutti K."/>
            <person name="Andreopoulos B."/>
            <person name="Lipzen A."/>
            <person name="Chen C."/>
            <person name="Yanf M."/>
            <person name="Daum C."/>
            <person name="Ng V."/>
            <person name="Clum A."/>
            <person name="Steindorff A."/>
            <person name="Ohm R."/>
            <person name="Martin F."/>
            <person name="Silar P."/>
            <person name="Natvig D."/>
            <person name="Lalanne C."/>
            <person name="Gautier V."/>
            <person name="Ament-Velasquez S.L."/>
            <person name="Kruys A."/>
            <person name="Hutchinson M.I."/>
            <person name="Powell A.J."/>
            <person name="Barry K."/>
            <person name="Miller A.N."/>
            <person name="Grigoriev I.V."/>
            <person name="Debuchy R."/>
            <person name="Gladieux P."/>
            <person name="Thoren M.H."/>
            <person name="Johannesson H."/>
        </authorList>
    </citation>
    <scope>NUCLEOTIDE SEQUENCE</scope>
    <source>
        <strain evidence="3">CBS 307.81</strain>
    </source>
</reference>
<dbReference type="InterPro" id="IPR039780">
    <property type="entry name" value="Mot2"/>
</dbReference>
<feature type="compositionally biased region" description="Basic residues" evidence="2">
    <location>
        <begin position="533"/>
        <end position="543"/>
    </location>
</feature>
<dbReference type="GO" id="GO:0016567">
    <property type="term" value="P:protein ubiquitination"/>
    <property type="evidence" value="ECO:0007669"/>
    <property type="project" value="TreeGrafter"/>
</dbReference>
<feature type="region of interest" description="Disordered" evidence="2">
    <location>
        <begin position="52"/>
        <end position="136"/>
    </location>
</feature>
<feature type="compositionally biased region" description="Low complexity" evidence="2">
    <location>
        <begin position="280"/>
        <end position="289"/>
    </location>
</feature>
<feature type="coiled-coil region" evidence="1">
    <location>
        <begin position="1445"/>
        <end position="1475"/>
    </location>
</feature>
<feature type="region of interest" description="Disordered" evidence="2">
    <location>
        <begin position="148"/>
        <end position="353"/>
    </location>
</feature>
<evidence type="ECO:0000313" key="4">
    <source>
        <dbReference type="Proteomes" id="UP001174997"/>
    </source>
</evidence>
<dbReference type="GO" id="GO:0030014">
    <property type="term" value="C:CCR4-NOT complex"/>
    <property type="evidence" value="ECO:0007669"/>
    <property type="project" value="InterPro"/>
</dbReference>
<organism evidence="3 4">
    <name type="scientific">Cercophora samala</name>
    <dbReference type="NCBI Taxonomy" id="330535"/>
    <lineage>
        <taxon>Eukaryota</taxon>
        <taxon>Fungi</taxon>
        <taxon>Dikarya</taxon>
        <taxon>Ascomycota</taxon>
        <taxon>Pezizomycotina</taxon>
        <taxon>Sordariomycetes</taxon>
        <taxon>Sordariomycetidae</taxon>
        <taxon>Sordariales</taxon>
        <taxon>Lasiosphaeriaceae</taxon>
        <taxon>Cercophora</taxon>
    </lineage>
</organism>
<feature type="compositionally biased region" description="Basic and acidic residues" evidence="2">
    <location>
        <begin position="777"/>
        <end position="830"/>
    </location>
</feature>
<dbReference type="Proteomes" id="UP001174997">
    <property type="component" value="Unassembled WGS sequence"/>
</dbReference>
<keyword evidence="4" id="KW-1185">Reference proteome</keyword>
<feature type="compositionally biased region" description="Basic and acidic residues" evidence="2">
    <location>
        <begin position="92"/>
        <end position="101"/>
    </location>
</feature>
<feature type="region of interest" description="Disordered" evidence="2">
    <location>
        <begin position="673"/>
        <end position="695"/>
    </location>
</feature>
<dbReference type="EMBL" id="JAULSY010000063">
    <property type="protein sequence ID" value="KAK0667975.1"/>
    <property type="molecule type" value="Genomic_DNA"/>
</dbReference>
<feature type="compositionally biased region" description="Low complexity" evidence="2">
    <location>
        <begin position="831"/>
        <end position="840"/>
    </location>
</feature>
<feature type="compositionally biased region" description="Basic and acidic residues" evidence="2">
    <location>
        <begin position="291"/>
        <end position="307"/>
    </location>
</feature>
<protein>
    <submittedName>
        <fullName evidence="3">General negative regulator of transcription subunit 4</fullName>
    </submittedName>
</protein>
<feature type="compositionally biased region" description="Polar residues" evidence="2">
    <location>
        <begin position="330"/>
        <end position="353"/>
    </location>
</feature>
<feature type="compositionally biased region" description="Pro residues" evidence="2">
    <location>
        <begin position="170"/>
        <end position="184"/>
    </location>
</feature>
<feature type="region of interest" description="Disordered" evidence="2">
    <location>
        <begin position="747"/>
        <end position="1140"/>
    </location>
</feature>
<feature type="region of interest" description="Disordered" evidence="2">
    <location>
        <begin position="1421"/>
        <end position="1440"/>
    </location>
</feature>
<keyword evidence="1" id="KW-0175">Coiled coil</keyword>
<feature type="compositionally biased region" description="Low complexity" evidence="2">
    <location>
        <begin position="1064"/>
        <end position="1076"/>
    </location>
</feature>
<feature type="compositionally biased region" description="Low complexity" evidence="2">
    <location>
        <begin position="62"/>
        <end position="87"/>
    </location>
</feature>
<feature type="compositionally biased region" description="Polar residues" evidence="2">
    <location>
        <begin position="1103"/>
        <end position="1115"/>
    </location>
</feature>
<feature type="compositionally biased region" description="Low complexity" evidence="2">
    <location>
        <begin position="502"/>
        <end position="514"/>
    </location>
</feature>
<gene>
    <name evidence="3" type="ORF">QBC41DRAFT_322779</name>
</gene>
<feature type="compositionally biased region" description="Polar residues" evidence="2">
    <location>
        <begin position="885"/>
        <end position="902"/>
    </location>
</feature>
<feature type="region of interest" description="Disordered" evidence="2">
    <location>
        <begin position="478"/>
        <end position="598"/>
    </location>
</feature>
<evidence type="ECO:0000313" key="3">
    <source>
        <dbReference type="EMBL" id="KAK0667975.1"/>
    </source>
</evidence>
<proteinExistence type="predicted"/>
<comment type="caution">
    <text evidence="3">The sequence shown here is derived from an EMBL/GenBank/DDBJ whole genome shotgun (WGS) entry which is preliminary data.</text>
</comment>
<dbReference type="PANTHER" id="PTHR12603">
    <property type="entry name" value="CCR4-NOT TRANSCRIPTION COMPLEX RELATED"/>
    <property type="match status" value="1"/>
</dbReference>
<accession>A0AA40D9E1</accession>
<dbReference type="GO" id="GO:0004842">
    <property type="term" value="F:ubiquitin-protein transferase activity"/>
    <property type="evidence" value="ECO:0007669"/>
    <property type="project" value="InterPro"/>
</dbReference>